<evidence type="ECO:0000313" key="17">
    <source>
        <dbReference type="Proteomes" id="UP000317557"/>
    </source>
</evidence>
<dbReference type="Pfam" id="PF01263">
    <property type="entry name" value="Aldose_epim"/>
    <property type="match status" value="1"/>
</dbReference>
<proteinExistence type="inferred from homology"/>
<keyword evidence="8" id="KW-0963">Cytoplasm</keyword>
<evidence type="ECO:0000256" key="8">
    <source>
        <dbReference type="ARBA" id="ARBA00022490"/>
    </source>
</evidence>
<evidence type="ECO:0000256" key="15">
    <source>
        <dbReference type="PIRSR" id="PIRSR005096-3"/>
    </source>
</evidence>
<dbReference type="UniPathway" id="UPA00242"/>
<dbReference type="AlphaFoldDB" id="A0A521AY42"/>
<dbReference type="GO" id="GO:0005737">
    <property type="term" value="C:cytoplasm"/>
    <property type="evidence" value="ECO:0007669"/>
    <property type="project" value="UniProtKB-SubCell"/>
</dbReference>
<keyword evidence="17" id="KW-1185">Reference proteome</keyword>
<keyword evidence="11 12" id="KW-0119">Carbohydrate metabolism</keyword>
<dbReference type="SUPFAM" id="SSF74650">
    <property type="entry name" value="Galactose mutarotase-like"/>
    <property type="match status" value="1"/>
</dbReference>
<evidence type="ECO:0000256" key="5">
    <source>
        <dbReference type="ARBA" id="ARBA00011245"/>
    </source>
</evidence>
<feature type="active site" description="Proton acceptor" evidence="13">
    <location>
        <position position="347"/>
    </location>
</feature>
<name>A0A521AY42_9BACT</name>
<accession>A0A521AY42</accession>
<dbReference type="FunFam" id="2.70.98.10:FF:000003">
    <property type="entry name" value="Aldose 1-epimerase"/>
    <property type="match status" value="1"/>
</dbReference>
<evidence type="ECO:0000256" key="11">
    <source>
        <dbReference type="ARBA" id="ARBA00023277"/>
    </source>
</evidence>
<dbReference type="GO" id="GO:0030246">
    <property type="term" value="F:carbohydrate binding"/>
    <property type="evidence" value="ECO:0007669"/>
    <property type="project" value="InterPro"/>
</dbReference>
<evidence type="ECO:0000256" key="2">
    <source>
        <dbReference type="ARBA" id="ARBA00004496"/>
    </source>
</evidence>
<dbReference type="NCBIfam" id="NF008277">
    <property type="entry name" value="PRK11055.1"/>
    <property type="match status" value="1"/>
</dbReference>
<dbReference type="Proteomes" id="UP000317557">
    <property type="component" value="Unassembled WGS sequence"/>
</dbReference>
<dbReference type="GO" id="GO:0006006">
    <property type="term" value="P:glucose metabolic process"/>
    <property type="evidence" value="ECO:0007669"/>
    <property type="project" value="TreeGrafter"/>
</dbReference>
<comment type="similarity">
    <text evidence="4 12">Belongs to the aldose epimerase family.</text>
</comment>
<dbReference type="RefSeq" id="WP_221930210.1">
    <property type="nucleotide sequence ID" value="NZ_FXTP01000001.1"/>
</dbReference>
<comment type="catalytic activity">
    <reaction evidence="1 12">
        <text>alpha-D-glucose = beta-D-glucose</text>
        <dbReference type="Rhea" id="RHEA:10264"/>
        <dbReference type="ChEBI" id="CHEBI:15903"/>
        <dbReference type="ChEBI" id="CHEBI:17925"/>
        <dbReference type="EC" id="5.1.3.3"/>
    </reaction>
</comment>
<gene>
    <name evidence="16" type="ORF">SAMN06265219_101433</name>
</gene>
<sequence>MAQTIMNGFKLLPLLAGSMIFLFATATVISGCQKAEEKKPVTNQESFGTLEDGREAHLYTLKNSKGMEVKVTNYGGTVTSIVVPDAEGNMDNVILGYDDVAGYEADNPFFGATIGRYGNRIAEGKFELNGEEYQLNINDGENHLHGGEKGFFKVLWNTEEVTDNSLTISYLSEDGEQGYPGNLEVSVTFTVTEDNGLNIDYTATTDKATPVNLTNHSYFNLSGDPETRILDHMLTIDADHYTPVNEQLIPTGEIAPVEGTAFDFTEPHEIGARIDQIEGGYDHNYVLDRSGEGMENIATLYDPETGRQMDVITTEPGIQFYSGNFLDGSLQAPDGTPFIQYSALCLETQHYPDSPNQPDFPSTILEPGETYQTQTTYRFSVR</sequence>
<evidence type="ECO:0000256" key="1">
    <source>
        <dbReference type="ARBA" id="ARBA00001614"/>
    </source>
</evidence>
<organism evidence="16 17">
    <name type="scientific">Gracilimonas mengyeensis</name>
    <dbReference type="NCBI Taxonomy" id="1302730"/>
    <lineage>
        <taxon>Bacteria</taxon>
        <taxon>Pseudomonadati</taxon>
        <taxon>Balneolota</taxon>
        <taxon>Balneolia</taxon>
        <taxon>Balneolales</taxon>
        <taxon>Balneolaceae</taxon>
        <taxon>Gracilimonas</taxon>
    </lineage>
</organism>
<dbReference type="InterPro" id="IPR011013">
    <property type="entry name" value="Gal_mutarotase_sf_dom"/>
</dbReference>
<dbReference type="InterPro" id="IPR008183">
    <property type="entry name" value="Aldose_1/G6P_1-epimerase"/>
</dbReference>
<dbReference type="Gene3D" id="2.70.98.10">
    <property type="match status" value="1"/>
</dbReference>
<dbReference type="PIRSF" id="PIRSF005096">
    <property type="entry name" value="GALM"/>
    <property type="match status" value="1"/>
</dbReference>
<keyword evidence="10 12" id="KW-0413">Isomerase</keyword>
<protein>
    <recommendedName>
        <fullName evidence="7 12">Aldose 1-epimerase</fullName>
        <ecNumber evidence="6 12">5.1.3.3</ecNumber>
    </recommendedName>
</protein>
<dbReference type="EMBL" id="FXTP01000001">
    <property type="protein sequence ID" value="SMO39782.1"/>
    <property type="molecule type" value="Genomic_DNA"/>
</dbReference>
<evidence type="ECO:0000256" key="9">
    <source>
        <dbReference type="ARBA" id="ARBA00022553"/>
    </source>
</evidence>
<comment type="subcellular location">
    <subcellularLocation>
        <location evidence="2">Cytoplasm</location>
    </subcellularLocation>
</comment>
<dbReference type="PANTHER" id="PTHR10091">
    <property type="entry name" value="ALDOSE-1-EPIMERASE"/>
    <property type="match status" value="1"/>
</dbReference>
<evidence type="ECO:0000256" key="3">
    <source>
        <dbReference type="ARBA" id="ARBA00005028"/>
    </source>
</evidence>
<dbReference type="PANTHER" id="PTHR10091:SF0">
    <property type="entry name" value="GALACTOSE MUTAROTASE"/>
    <property type="match status" value="1"/>
</dbReference>
<dbReference type="GO" id="GO:0033499">
    <property type="term" value="P:galactose catabolic process via UDP-galactose, Leloir pathway"/>
    <property type="evidence" value="ECO:0007669"/>
    <property type="project" value="TreeGrafter"/>
</dbReference>
<evidence type="ECO:0000313" key="16">
    <source>
        <dbReference type="EMBL" id="SMO39782.1"/>
    </source>
</evidence>
<evidence type="ECO:0000256" key="6">
    <source>
        <dbReference type="ARBA" id="ARBA00013185"/>
    </source>
</evidence>
<keyword evidence="9" id="KW-0597">Phosphoprotein</keyword>
<evidence type="ECO:0000256" key="7">
    <source>
        <dbReference type="ARBA" id="ARBA00014165"/>
    </source>
</evidence>
<dbReference type="InterPro" id="IPR018052">
    <property type="entry name" value="Ald1_epimerase_CS"/>
</dbReference>
<feature type="binding site" evidence="14">
    <location>
        <position position="282"/>
    </location>
    <ligand>
        <name>beta-D-galactose</name>
        <dbReference type="ChEBI" id="CHEBI:27667"/>
    </ligand>
</feature>
<evidence type="ECO:0000256" key="14">
    <source>
        <dbReference type="PIRSR" id="PIRSR005096-2"/>
    </source>
</evidence>
<feature type="binding site" evidence="15">
    <location>
        <begin position="119"/>
        <end position="120"/>
    </location>
    <ligand>
        <name>beta-D-galactose</name>
        <dbReference type="ChEBI" id="CHEBI:27667"/>
    </ligand>
</feature>
<dbReference type="PROSITE" id="PS00545">
    <property type="entry name" value="ALDOSE_1_EPIMERASE"/>
    <property type="match status" value="1"/>
</dbReference>
<dbReference type="InterPro" id="IPR047215">
    <property type="entry name" value="Galactose_mutarotase-like"/>
</dbReference>
<feature type="binding site" evidence="15">
    <location>
        <begin position="216"/>
        <end position="218"/>
    </location>
    <ligand>
        <name>beta-D-galactose</name>
        <dbReference type="ChEBI" id="CHEBI:27667"/>
    </ligand>
</feature>
<dbReference type="CDD" id="cd09019">
    <property type="entry name" value="galactose_mutarotase_like"/>
    <property type="match status" value="1"/>
</dbReference>
<dbReference type="InterPro" id="IPR014718">
    <property type="entry name" value="GH-type_carb-bd"/>
</dbReference>
<reference evidence="16 17" key="1">
    <citation type="submission" date="2017-05" db="EMBL/GenBank/DDBJ databases">
        <authorList>
            <person name="Varghese N."/>
            <person name="Submissions S."/>
        </authorList>
    </citation>
    <scope>NUCLEOTIDE SEQUENCE [LARGE SCALE GENOMIC DNA]</scope>
    <source>
        <strain evidence="16 17">DSM 21985</strain>
    </source>
</reference>
<evidence type="ECO:0000256" key="10">
    <source>
        <dbReference type="ARBA" id="ARBA00023235"/>
    </source>
</evidence>
<dbReference type="GO" id="GO:0004034">
    <property type="term" value="F:aldose 1-epimerase activity"/>
    <property type="evidence" value="ECO:0007669"/>
    <property type="project" value="UniProtKB-EC"/>
</dbReference>
<comment type="subunit">
    <text evidence="5">Monomer.</text>
</comment>
<dbReference type="EC" id="5.1.3.3" evidence="6 12"/>
<evidence type="ECO:0000256" key="13">
    <source>
        <dbReference type="PIRSR" id="PIRSR005096-1"/>
    </source>
</evidence>
<feature type="active site" description="Proton donor" evidence="13">
    <location>
        <position position="216"/>
    </location>
</feature>
<evidence type="ECO:0000256" key="12">
    <source>
        <dbReference type="PIRNR" id="PIRNR005096"/>
    </source>
</evidence>
<dbReference type="InterPro" id="IPR015443">
    <property type="entry name" value="Aldose_1-epimerase"/>
</dbReference>
<evidence type="ECO:0000256" key="4">
    <source>
        <dbReference type="ARBA" id="ARBA00006206"/>
    </source>
</evidence>
<comment type="pathway">
    <text evidence="3 12">Carbohydrate metabolism; hexose metabolism.</text>
</comment>